<dbReference type="PANTHER" id="PTHR21403:SF10">
    <property type="entry name" value="ATP PHOSPHORIBOSYLTRANSFERASE"/>
    <property type="match status" value="1"/>
</dbReference>
<reference evidence="20" key="1">
    <citation type="journal article" date="2019" name="Int. J. Syst. Evol. Microbiol.">
        <title>The Global Catalogue of Microorganisms (GCM) 10K type strain sequencing project: providing services to taxonomists for standard genome sequencing and annotation.</title>
        <authorList>
            <consortium name="The Broad Institute Genomics Platform"/>
            <consortium name="The Broad Institute Genome Sequencing Center for Infectious Disease"/>
            <person name="Wu L."/>
            <person name="Ma J."/>
        </authorList>
    </citation>
    <scope>NUCLEOTIDE SEQUENCE [LARGE SCALE GENOMIC DNA]</scope>
    <source>
        <strain evidence="20">CGMCC 4.1467</strain>
    </source>
</reference>
<evidence type="ECO:0000259" key="17">
    <source>
        <dbReference type="Pfam" id="PF01634"/>
    </source>
</evidence>
<dbReference type="NCBIfam" id="TIGR03455">
    <property type="entry name" value="HisG_C-term"/>
    <property type="match status" value="1"/>
</dbReference>
<organism evidence="19 20">
    <name type="scientific">Haloferula chungangensis</name>
    <dbReference type="NCBI Taxonomy" id="1048331"/>
    <lineage>
        <taxon>Bacteria</taxon>
        <taxon>Pseudomonadati</taxon>
        <taxon>Verrucomicrobiota</taxon>
        <taxon>Verrucomicrobiia</taxon>
        <taxon>Verrucomicrobiales</taxon>
        <taxon>Verrucomicrobiaceae</taxon>
        <taxon>Haloferula</taxon>
    </lineage>
</organism>
<comment type="similarity">
    <text evidence="4 16">Belongs to the ATP phosphoribosyltransferase family. Long subfamily.</text>
</comment>
<keyword evidence="13 16" id="KW-0460">Magnesium</keyword>
<dbReference type="InterPro" id="IPR020621">
    <property type="entry name" value="ATP-PRT_HisG_long"/>
</dbReference>
<comment type="function">
    <text evidence="15 16">Catalyzes the condensation of ATP and 5-phosphoribose 1-diphosphate to form N'-(5'-phosphoribosyl)-ATP (PR-ATP). Has a crucial role in the pathway because the rate of histidine biosynthesis seems to be controlled primarily by regulation of HisG enzymatic activity.</text>
</comment>
<sequence>MSESSDKTLKIAIPKGSLQQPTLDLLEKAGYDIYVSSRGYRPSSDDSELDIYLIRSQEIGRYIGQGFIDCGITGLDWATESGTELVDLAELPYSRATARPTRWVLVVPEDSPIKKPEDLEGKRIATEGVGITERYLKERGINAEVEFSWGATEVKVPDLVDAIVDITETGSSLRANKLRIVDTLLTSFPHFYASPEAAADSWKREKMDRICLLLKAALEARDKVGLKMNLPEDKLPALLDKLPSLRRPTVSTLSEEGWVAVETVICEKVVRDIIPELKVLGAEGIIEFPLNKVVP</sequence>
<evidence type="ECO:0000256" key="2">
    <source>
        <dbReference type="ARBA" id="ARBA00004496"/>
    </source>
</evidence>
<dbReference type="HAMAP" id="MF_00079">
    <property type="entry name" value="HisG_Long"/>
    <property type="match status" value="1"/>
</dbReference>
<keyword evidence="6 16" id="KW-0963">Cytoplasm</keyword>
<evidence type="ECO:0000256" key="15">
    <source>
        <dbReference type="ARBA" id="ARBA00024861"/>
    </source>
</evidence>
<dbReference type="EMBL" id="JBHTBS010000007">
    <property type="protein sequence ID" value="MFC7338366.1"/>
    <property type="molecule type" value="Genomic_DNA"/>
</dbReference>
<keyword evidence="11 16" id="KW-0547">Nucleotide-binding</keyword>
<dbReference type="PANTHER" id="PTHR21403">
    <property type="entry name" value="ATP PHOSPHORIBOSYLTRANSFERASE ATP-PRTASE"/>
    <property type="match status" value="1"/>
</dbReference>
<accession>A0ABW2LA81</accession>
<dbReference type="Gene3D" id="3.40.190.10">
    <property type="entry name" value="Periplasmic binding protein-like II"/>
    <property type="match status" value="2"/>
</dbReference>
<dbReference type="InterPro" id="IPR013115">
    <property type="entry name" value="HisG_C"/>
</dbReference>
<evidence type="ECO:0000256" key="7">
    <source>
        <dbReference type="ARBA" id="ARBA00022605"/>
    </source>
</evidence>
<keyword evidence="10 16" id="KW-0479">Metal-binding</keyword>
<protein>
    <recommendedName>
        <fullName evidence="5 16">ATP phosphoribosyltransferase</fullName>
        <shortName evidence="16">ATP-PRT</shortName>
        <shortName evidence="16">ATP-PRTase</shortName>
        <ecNumber evidence="5 16">2.4.2.17</ecNumber>
    </recommendedName>
</protein>
<evidence type="ECO:0000256" key="14">
    <source>
        <dbReference type="ARBA" id="ARBA00023102"/>
    </source>
</evidence>
<evidence type="ECO:0000259" key="18">
    <source>
        <dbReference type="Pfam" id="PF08029"/>
    </source>
</evidence>
<evidence type="ECO:0000256" key="13">
    <source>
        <dbReference type="ARBA" id="ARBA00022842"/>
    </source>
</evidence>
<comment type="catalytic activity">
    <reaction evidence="1 16">
        <text>1-(5-phospho-beta-D-ribosyl)-ATP + diphosphate = 5-phospho-alpha-D-ribose 1-diphosphate + ATP</text>
        <dbReference type="Rhea" id="RHEA:18473"/>
        <dbReference type="ChEBI" id="CHEBI:30616"/>
        <dbReference type="ChEBI" id="CHEBI:33019"/>
        <dbReference type="ChEBI" id="CHEBI:58017"/>
        <dbReference type="ChEBI" id="CHEBI:73183"/>
        <dbReference type="EC" id="2.4.2.17"/>
    </reaction>
</comment>
<dbReference type="NCBIfam" id="TIGR00070">
    <property type="entry name" value="hisG"/>
    <property type="match status" value="1"/>
</dbReference>
<keyword evidence="14 16" id="KW-0368">Histidine biosynthesis</keyword>
<comment type="activity regulation">
    <text evidence="16">Feedback inhibited by histidine.</text>
</comment>
<evidence type="ECO:0000256" key="5">
    <source>
        <dbReference type="ARBA" id="ARBA00011946"/>
    </source>
</evidence>
<evidence type="ECO:0000256" key="4">
    <source>
        <dbReference type="ARBA" id="ARBA00007955"/>
    </source>
</evidence>
<evidence type="ECO:0000256" key="1">
    <source>
        <dbReference type="ARBA" id="ARBA00000915"/>
    </source>
</evidence>
<keyword evidence="9 16" id="KW-0808">Transferase</keyword>
<feature type="domain" description="ATP phosphoribosyltransferase catalytic" evidence="17">
    <location>
        <begin position="55"/>
        <end position="214"/>
    </location>
</feature>
<evidence type="ECO:0000313" key="20">
    <source>
        <dbReference type="Proteomes" id="UP001596472"/>
    </source>
</evidence>
<name>A0ABW2LA81_9BACT</name>
<dbReference type="InterPro" id="IPR001348">
    <property type="entry name" value="ATP_PRibTrfase_HisG"/>
</dbReference>
<evidence type="ECO:0000256" key="8">
    <source>
        <dbReference type="ARBA" id="ARBA00022676"/>
    </source>
</evidence>
<keyword evidence="12 16" id="KW-0067">ATP-binding</keyword>
<dbReference type="GO" id="GO:0003879">
    <property type="term" value="F:ATP phosphoribosyltransferase activity"/>
    <property type="evidence" value="ECO:0007669"/>
    <property type="project" value="UniProtKB-EC"/>
</dbReference>
<dbReference type="SUPFAM" id="SSF53850">
    <property type="entry name" value="Periplasmic binding protein-like II"/>
    <property type="match status" value="1"/>
</dbReference>
<dbReference type="Proteomes" id="UP001596472">
    <property type="component" value="Unassembled WGS sequence"/>
</dbReference>
<evidence type="ECO:0000256" key="12">
    <source>
        <dbReference type="ARBA" id="ARBA00022840"/>
    </source>
</evidence>
<evidence type="ECO:0000256" key="10">
    <source>
        <dbReference type="ARBA" id="ARBA00022723"/>
    </source>
</evidence>
<keyword evidence="8 16" id="KW-0328">Glycosyltransferase</keyword>
<dbReference type="InterPro" id="IPR013820">
    <property type="entry name" value="ATP_PRibTrfase_cat"/>
</dbReference>
<dbReference type="InterPro" id="IPR015867">
    <property type="entry name" value="N-reg_PII/ATP_PRibTrfase_C"/>
</dbReference>
<dbReference type="Pfam" id="PF08029">
    <property type="entry name" value="HisG_C"/>
    <property type="match status" value="1"/>
</dbReference>
<dbReference type="Gene3D" id="3.30.70.120">
    <property type="match status" value="1"/>
</dbReference>
<dbReference type="EC" id="2.4.2.17" evidence="5 16"/>
<evidence type="ECO:0000256" key="11">
    <source>
        <dbReference type="ARBA" id="ARBA00022741"/>
    </source>
</evidence>
<gene>
    <name evidence="16 19" type="primary">hisG</name>
    <name evidence="19" type="ORF">ACFQY0_14325</name>
</gene>
<keyword evidence="20" id="KW-1185">Reference proteome</keyword>
<evidence type="ECO:0000256" key="6">
    <source>
        <dbReference type="ARBA" id="ARBA00022490"/>
    </source>
</evidence>
<comment type="pathway">
    <text evidence="3 16">Amino-acid biosynthesis; L-histidine biosynthesis; L-histidine from 5-phospho-alpha-D-ribose 1-diphosphate: step 1/9.</text>
</comment>
<evidence type="ECO:0000256" key="16">
    <source>
        <dbReference type="HAMAP-Rule" id="MF_00079"/>
    </source>
</evidence>
<evidence type="ECO:0000256" key="3">
    <source>
        <dbReference type="ARBA" id="ARBA00004667"/>
    </source>
</evidence>
<dbReference type="Pfam" id="PF01634">
    <property type="entry name" value="HisG"/>
    <property type="match status" value="1"/>
</dbReference>
<evidence type="ECO:0000313" key="19">
    <source>
        <dbReference type="EMBL" id="MFC7338366.1"/>
    </source>
</evidence>
<evidence type="ECO:0000256" key="9">
    <source>
        <dbReference type="ARBA" id="ARBA00022679"/>
    </source>
</evidence>
<comment type="subcellular location">
    <subcellularLocation>
        <location evidence="2 16">Cytoplasm</location>
    </subcellularLocation>
</comment>
<dbReference type="SUPFAM" id="SSF54913">
    <property type="entry name" value="GlnB-like"/>
    <property type="match status" value="1"/>
</dbReference>
<keyword evidence="7 16" id="KW-0028">Amino-acid biosynthesis</keyword>
<comment type="caution">
    <text evidence="19">The sequence shown here is derived from an EMBL/GenBank/DDBJ whole genome shotgun (WGS) entry which is preliminary data.</text>
</comment>
<feature type="domain" description="Histidine biosynthesis HisG C-terminal" evidence="18">
    <location>
        <begin position="220"/>
        <end position="292"/>
    </location>
</feature>
<dbReference type="InterPro" id="IPR011322">
    <property type="entry name" value="N-reg_PII-like_a/b"/>
</dbReference>
<dbReference type="RefSeq" id="WP_379713617.1">
    <property type="nucleotide sequence ID" value="NZ_JBHTBS010000007.1"/>
</dbReference>
<comment type="cofactor">
    <cofactor evidence="16">
        <name>Mg(2+)</name>
        <dbReference type="ChEBI" id="CHEBI:18420"/>
    </cofactor>
</comment>
<proteinExistence type="inferred from homology"/>